<accession>A0ABU2SMV7</accession>
<dbReference type="PROSITE" id="PS50043">
    <property type="entry name" value="HTH_LUXR_2"/>
    <property type="match status" value="1"/>
</dbReference>
<dbReference type="PANTHER" id="PTHR44688:SF16">
    <property type="entry name" value="DNA-BINDING TRANSCRIPTIONAL ACTIVATOR DEVR_DOSR"/>
    <property type="match status" value="1"/>
</dbReference>
<dbReference type="InterPro" id="IPR036388">
    <property type="entry name" value="WH-like_DNA-bd_sf"/>
</dbReference>
<dbReference type="InterPro" id="IPR016032">
    <property type="entry name" value="Sig_transdc_resp-reg_C-effctor"/>
</dbReference>
<dbReference type="Pfam" id="PF13191">
    <property type="entry name" value="AAA_16"/>
    <property type="match status" value="1"/>
</dbReference>
<comment type="caution">
    <text evidence="5">The sequence shown here is derived from an EMBL/GenBank/DDBJ whole genome shotgun (WGS) entry which is preliminary data.</text>
</comment>
<sequence>MLGAVPDAPLRGREAEVDRLTSLIGHVMAGRCTLITIEGPPGCGKSRLLRESMLIAEGFGLRICAKSADGSHTAGGLPQRDPYNPHHPYAVAVDNAHHLDHEDVRTLIAHEAGPDGPARVWILARRPSAGAPPLEGMLLSPTAGTERIKLGPLRPSAAMALAGDALGAPPDAGLARILGRAGGHPRRLLELTQGMLEEGSIAVDGYRARLVTDRLPRRLVERVESSLMGYSPEFRQMVRVAAALGNEVSFDKVARVLNEPPTALLPTLDEVVAAGVLENNAGRLTFRDELLHRLITGWMPETVRDALRGQAFGAPESTCPALLTEPGGTGTDEPGATPYRGHLSDQEAVIAGLVHEGLTNRQIARRLGLSPHTVNYHLRKVFRKLGVASRVDLVRVVRGGTGGTSGATAALAPPA</sequence>
<evidence type="ECO:0000313" key="6">
    <source>
        <dbReference type="Proteomes" id="UP001180531"/>
    </source>
</evidence>
<dbReference type="SUPFAM" id="SSF46894">
    <property type="entry name" value="C-terminal effector domain of the bipartite response regulators"/>
    <property type="match status" value="1"/>
</dbReference>
<dbReference type="InterPro" id="IPR041664">
    <property type="entry name" value="AAA_16"/>
</dbReference>
<proteinExistence type="predicted"/>
<reference evidence="5" key="1">
    <citation type="submission" date="2024-05" db="EMBL/GenBank/DDBJ databases">
        <title>30 novel species of actinomycetes from the DSMZ collection.</title>
        <authorList>
            <person name="Nouioui I."/>
        </authorList>
    </citation>
    <scope>NUCLEOTIDE SEQUENCE</scope>
    <source>
        <strain evidence="5">DSM 40473</strain>
    </source>
</reference>
<dbReference type="InterPro" id="IPR000792">
    <property type="entry name" value="Tscrpt_reg_LuxR_C"/>
</dbReference>
<gene>
    <name evidence="5" type="ORF">RM609_13030</name>
</gene>
<name>A0ABU2SMV7_9ACTN</name>
<dbReference type="PRINTS" id="PR00038">
    <property type="entry name" value="HTHLUXR"/>
</dbReference>
<keyword evidence="2" id="KW-0238">DNA-binding</keyword>
<dbReference type="SUPFAM" id="SSF52540">
    <property type="entry name" value="P-loop containing nucleoside triphosphate hydrolases"/>
    <property type="match status" value="1"/>
</dbReference>
<keyword evidence="6" id="KW-1185">Reference proteome</keyword>
<evidence type="ECO:0000313" key="5">
    <source>
        <dbReference type="EMBL" id="MDT0449986.1"/>
    </source>
</evidence>
<dbReference type="EMBL" id="JAVRFI010000006">
    <property type="protein sequence ID" value="MDT0449986.1"/>
    <property type="molecule type" value="Genomic_DNA"/>
</dbReference>
<evidence type="ECO:0000256" key="2">
    <source>
        <dbReference type="ARBA" id="ARBA00023125"/>
    </source>
</evidence>
<dbReference type="RefSeq" id="WP_311610581.1">
    <property type="nucleotide sequence ID" value="NZ_JAVRFI010000006.1"/>
</dbReference>
<protein>
    <submittedName>
        <fullName evidence="5">LuxR family transcriptional regulator</fullName>
    </submittedName>
</protein>
<dbReference type="SMART" id="SM00421">
    <property type="entry name" value="HTH_LUXR"/>
    <property type="match status" value="1"/>
</dbReference>
<dbReference type="Proteomes" id="UP001180531">
    <property type="component" value="Unassembled WGS sequence"/>
</dbReference>
<dbReference type="InterPro" id="IPR027417">
    <property type="entry name" value="P-loop_NTPase"/>
</dbReference>
<keyword evidence="3" id="KW-0804">Transcription</keyword>
<evidence type="ECO:0000259" key="4">
    <source>
        <dbReference type="PROSITE" id="PS50043"/>
    </source>
</evidence>
<dbReference type="Gene3D" id="1.10.10.10">
    <property type="entry name" value="Winged helix-like DNA-binding domain superfamily/Winged helix DNA-binding domain"/>
    <property type="match status" value="1"/>
</dbReference>
<keyword evidence="1" id="KW-0805">Transcription regulation</keyword>
<feature type="domain" description="HTH luxR-type" evidence="4">
    <location>
        <begin position="342"/>
        <end position="401"/>
    </location>
</feature>
<organism evidence="5 6">
    <name type="scientific">Streptomyces hesseae</name>
    <dbReference type="NCBI Taxonomy" id="3075519"/>
    <lineage>
        <taxon>Bacteria</taxon>
        <taxon>Bacillati</taxon>
        <taxon>Actinomycetota</taxon>
        <taxon>Actinomycetes</taxon>
        <taxon>Kitasatosporales</taxon>
        <taxon>Streptomycetaceae</taxon>
        <taxon>Streptomyces</taxon>
    </lineage>
</organism>
<dbReference type="PANTHER" id="PTHR44688">
    <property type="entry name" value="DNA-BINDING TRANSCRIPTIONAL ACTIVATOR DEVR_DOSR"/>
    <property type="match status" value="1"/>
</dbReference>
<evidence type="ECO:0000256" key="3">
    <source>
        <dbReference type="ARBA" id="ARBA00023163"/>
    </source>
</evidence>
<evidence type="ECO:0000256" key="1">
    <source>
        <dbReference type="ARBA" id="ARBA00023015"/>
    </source>
</evidence>
<dbReference type="Pfam" id="PF00196">
    <property type="entry name" value="GerE"/>
    <property type="match status" value="1"/>
</dbReference>
<dbReference type="CDD" id="cd06170">
    <property type="entry name" value="LuxR_C_like"/>
    <property type="match status" value="1"/>
</dbReference>